<dbReference type="Gene3D" id="3.40.50.720">
    <property type="entry name" value="NAD(P)-binding Rossmann-like Domain"/>
    <property type="match status" value="1"/>
</dbReference>
<evidence type="ECO:0000313" key="3">
    <source>
        <dbReference type="EMBL" id="CCO15727.1"/>
    </source>
</evidence>
<dbReference type="InterPro" id="IPR036291">
    <property type="entry name" value="NAD(P)-bd_dom_sf"/>
</dbReference>
<dbReference type="PRINTS" id="PR00081">
    <property type="entry name" value="GDHRDH"/>
</dbReference>
<dbReference type="AlphaFoldDB" id="K8ECH3"/>
<name>K8ECH3_9CHLO</name>
<dbReference type="Proteomes" id="UP000198341">
    <property type="component" value="Chromosome 3"/>
</dbReference>
<gene>
    <name evidence="3" type="ORF">Bathy03g00310</name>
</gene>
<dbReference type="GeneID" id="19016569"/>
<dbReference type="RefSeq" id="XP_007514290.1">
    <property type="nucleotide sequence ID" value="XM_007514228.1"/>
</dbReference>
<accession>K8ECH3</accession>
<dbReference type="Pfam" id="PF00106">
    <property type="entry name" value="adh_short"/>
    <property type="match status" value="1"/>
</dbReference>
<dbReference type="UniPathway" id="UPA00668"/>
<protein>
    <submittedName>
        <fullName evidence="3">Light-dependent protochlorophyllide oxido-reductase</fullName>
    </submittedName>
</protein>
<evidence type="ECO:0000313" key="4">
    <source>
        <dbReference type="Proteomes" id="UP000198341"/>
    </source>
</evidence>
<keyword evidence="4" id="KW-1185">Reference proteome</keyword>
<organism evidence="3 4">
    <name type="scientific">Bathycoccus prasinos</name>
    <dbReference type="NCBI Taxonomy" id="41875"/>
    <lineage>
        <taxon>Eukaryota</taxon>
        <taxon>Viridiplantae</taxon>
        <taxon>Chlorophyta</taxon>
        <taxon>Mamiellophyceae</taxon>
        <taxon>Mamiellales</taxon>
        <taxon>Bathycoccaceae</taxon>
        <taxon>Bathycoccus</taxon>
    </lineage>
</organism>
<dbReference type="InterPro" id="IPR002347">
    <property type="entry name" value="SDR_fam"/>
</dbReference>
<dbReference type="STRING" id="41875.K8ECH3"/>
<comment type="similarity">
    <text evidence="1">Belongs to the short-chain dehydrogenases/reductases (SDR) family.</text>
</comment>
<reference evidence="3 4" key="1">
    <citation type="submission" date="2011-10" db="EMBL/GenBank/DDBJ databases">
        <authorList>
            <person name="Genoscope - CEA"/>
        </authorList>
    </citation>
    <scope>NUCLEOTIDE SEQUENCE [LARGE SCALE GENOMIC DNA]</scope>
    <source>
        <strain evidence="3 4">RCC 1105</strain>
    </source>
</reference>
<dbReference type="OrthoDB" id="191139at2759"/>
<dbReference type="eggNOG" id="KOG1208">
    <property type="taxonomic scope" value="Eukaryota"/>
</dbReference>
<dbReference type="PANTHER" id="PTHR24320:SF152">
    <property type="entry name" value="SHORT-CHAIN DEHYDROGENASE_REDUCTASE FAMILY PROTEIN"/>
    <property type="match status" value="1"/>
</dbReference>
<dbReference type="EMBL" id="FO082276">
    <property type="protein sequence ID" value="CCO15727.1"/>
    <property type="molecule type" value="Genomic_DNA"/>
</dbReference>
<dbReference type="GO" id="GO:0015995">
    <property type="term" value="P:chlorophyll biosynthetic process"/>
    <property type="evidence" value="ECO:0007669"/>
    <property type="project" value="UniProtKB-UniPathway"/>
</dbReference>
<dbReference type="KEGG" id="bpg:Bathy03g00310"/>
<sequence>MYAPSSTTTTKTTWMTTRITSSVVSSVQRRVQLSPHNPPVGRRRRRRPRRAAAVAAATNNNNNNECVKTKREMLTLTAAMSFLTFQREQVRADDEVVVVEEEEVATAEKEEEPVIVMRDIRTVVITGCNHGIGLDAATKFAKTNNLQVILACRTMAKAKEAKYEILDAIAAEGGRVNDPSLLVPAECDLADLESIKTFATSLGDEPIDILCLNAGVQYAGSKEVNRTKDGFEVSMGTDHLGHFYLTNLLLKNVESAASSSTLKPRIVITASEVHDPESPGGKVGRGAGLGNFDGIKEDGAEFELMDGSEFDADKAYKDSKLANILFANELNRRLRLANSQINVVSFGPGLITRSNFFQHQNPVFTKVFDFAANDLLHVAETVSGGGDCLIKMALDPELENKTGVYYNNDLGGDTGHIFHEASTSKESMNTEEAEDLWTWSEALVGEEFDVYI</sequence>
<keyword evidence="2" id="KW-0560">Oxidoreductase</keyword>
<proteinExistence type="inferred from homology"/>
<dbReference type="GO" id="GO:0016491">
    <property type="term" value="F:oxidoreductase activity"/>
    <property type="evidence" value="ECO:0007669"/>
    <property type="project" value="UniProtKB-KW"/>
</dbReference>
<dbReference type="PANTHER" id="PTHR24320">
    <property type="entry name" value="RETINOL DEHYDROGENASE"/>
    <property type="match status" value="1"/>
</dbReference>
<dbReference type="SUPFAM" id="SSF51735">
    <property type="entry name" value="NAD(P)-binding Rossmann-fold domains"/>
    <property type="match status" value="1"/>
</dbReference>
<evidence type="ECO:0000256" key="1">
    <source>
        <dbReference type="ARBA" id="ARBA00006484"/>
    </source>
</evidence>
<evidence type="ECO:0000256" key="2">
    <source>
        <dbReference type="ARBA" id="ARBA00023002"/>
    </source>
</evidence>